<evidence type="ECO:0000256" key="2">
    <source>
        <dbReference type="ARBA" id="ARBA00022898"/>
    </source>
</evidence>
<feature type="domain" description="Aminotransferase class I/classII large" evidence="3">
    <location>
        <begin position="124"/>
        <end position="311"/>
    </location>
</feature>
<dbReference type="EMBL" id="CP018820">
    <property type="protein sequence ID" value="APR53000.1"/>
    <property type="molecule type" value="Genomic_DNA"/>
</dbReference>
<evidence type="ECO:0000259" key="3">
    <source>
        <dbReference type="Pfam" id="PF00155"/>
    </source>
</evidence>
<dbReference type="OrthoDB" id="9799304at2"/>
<evidence type="ECO:0000313" key="4">
    <source>
        <dbReference type="EMBL" id="APR53000.1"/>
    </source>
</evidence>
<reference evidence="5 7" key="3">
    <citation type="submission" date="2018-07" db="EMBL/GenBank/DDBJ databases">
        <title>Genomic and Epidemiologic Investigation of an Indolent Hospital Outbreak.</title>
        <authorList>
            <person name="Johnson R.C."/>
            <person name="Deming C."/>
            <person name="Conlan S."/>
            <person name="Zellmer C.J."/>
            <person name="Michelin A.V."/>
            <person name="Lee-Lin S."/>
            <person name="Thomas P.J."/>
            <person name="Park M."/>
            <person name="Weingarten R.A."/>
            <person name="Less J."/>
            <person name="Dekker J.P."/>
            <person name="Frank K.M."/>
            <person name="Musser K.A."/>
            <person name="Mcquiston J.R."/>
            <person name="Henderson D.K."/>
            <person name="Lau A.F."/>
            <person name="Palmore T.N."/>
            <person name="Segre J.A."/>
        </authorList>
    </citation>
    <scope>NUCLEOTIDE SEQUENCE [LARGE SCALE GENOMIC DNA]</scope>
    <source>
        <strain evidence="5 7">SK-NIH.Env10_0317</strain>
    </source>
</reference>
<dbReference type="EMBL" id="QQWO01000006">
    <property type="protein sequence ID" value="RSV04292.1"/>
    <property type="molecule type" value="Genomic_DNA"/>
</dbReference>
<keyword evidence="5" id="KW-0808">Transferase</keyword>
<proteinExistence type="predicted"/>
<keyword evidence="6" id="KW-1185">Reference proteome</keyword>
<dbReference type="InterPro" id="IPR015421">
    <property type="entry name" value="PyrdxlP-dep_Trfase_major"/>
</dbReference>
<dbReference type="InterPro" id="IPR015422">
    <property type="entry name" value="PyrdxlP-dep_Trfase_small"/>
</dbReference>
<dbReference type="KEGG" id="skr:BRX40_11675"/>
<gene>
    <name evidence="4" type="ORF">BRX40_11675</name>
    <name evidence="5" type="ORF">CA257_09370</name>
</gene>
<protein>
    <submittedName>
        <fullName evidence="5">Pyridoxal phosphate-dependent class II aminotransferase</fullName>
    </submittedName>
    <submittedName>
        <fullName evidence="4">Threonine-phosphate decarboxylase</fullName>
    </submittedName>
</protein>
<dbReference type="Gene3D" id="3.40.640.10">
    <property type="entry name" value="Type I PLP-dependent aspartate aminotransferase-like (Major domain)"/>
    <property type="match status" value="1"/>
</dbReference>
<dbReference type="Gene3D" id="3.90.1150.10">
    <property type="entry name" value="Aspartate Aminotransferase, domain 1"/>
    <property type="match status" value="1"/>
</dbReference>
<dbReference type="InterPro" id="IPR015424">
    <property type="entry name" value="PyrdxlP-dep_Trfase"/>
</dbReference>
<dbReference type="GO" id="GO:0030170">
    <property type="term" value="F:pyridoxal phosphate binding"/>
    <property type="evidence" value="ECO:0007669"/>
    <property type="project" value="InterPro"/>
</dbReference>
<dbReference type="SUPFAM" id="SSF53383">
    <property type="entry name" value="PLP-dependent transferases"/>
    <property type="match status" value="1"/>
</dbReference>
<reference evidence="6" key="2">
    <citation type="submission" date="2016-12" db="EMBL/GenBank/DDBJ databases">
        <title>Whole genome sequencing of Sphingomonas sp. ABOJV.</title>
        <authorList>
            <person name="Conlan S."/>
            <person name="Thomas P.J."/>
            <person name="Mullikin J."/>
            <person name="Palmore T.N."/>
            <person name="Frank K.M."/>
            <person name="Segre J.A."/>
        </authorList>
    </citation>
    <scope>NUCLEOTIDE SEQUENCE [LARGE SCALE GENOMIC DNA]</scope>
    <source>
        <strain evidence="6">ABOJV</strain>
    </source>
</reference>
<dbReference type="Pfam" id="PF00155">
    <property type="entry name" value="Aminotran_1_2"/>
    <property type="match status" value="1"/>
</dbReference>
<evidence type="ECO:0000313" key="7">
    <source>
        <dbReference type="Proteomes" id="UP000286681"/>
    </source>
</evidence>
<dbReference type="RefSeq" id="WP_075151686.1">
    <property type="nucleotide sequence ID" value="NZ_CP018820.1"/>
</dbReference>
<dbReference type="Proteomes" id="UP000185161">
    <property type="component" value="Chromosome"/>
</dbReference>
<organism evidence="4 6">
    <name type="scientific">Sphingomonas koreensis</name>
    <dbReference type="NCBI Taxonomy" id="93064"/>
    <lineage>
        <taxon>Bacteria</taxon>
        <taxon>Pseudomonadati</taxon>
        <taxon>Pseudomonadota</taxon>
        <taxon>Alphaproteobacteria</taxon>
        <taxon>Sphingomonadales</taxon>
        <taxon>Sphingomonadaceae</taxon>
        <taxon>Sphingomonas</taxon>
    </lineage>
</organism>
<dbReference type="GO" id="GO:0008483">
    <property type="term" value="F:transaminase activity"/>
    <property type="evidence" value="ECO:0007669"/>
    <property type="project" value="UniProtKB-KW"/>
</dbReference>
<reference evidence="4" key="1">
    <citation type="submission" date="2016-12" db="EMBL/GenBank/DDBJ databases">
        <title>Whole genome sequencing of Sphingomonas koreensis.</title>
        <authorList>
            <person name="Conlan S."/>
            <person name="Thomas P.J."/>
            <person name="Mullikin J."/>
            <person name="Palmore T.N."/>
            <person name="Frank K.M."/>
            <person name="Segre J.A."/>
        </authorList>
    </citation>
    <scope>NUCLEOTIDE SEQUENCE</scope>
    <source>
        <strain evidence="4">ABOJV</strain>
    </source>
</reference>
<evidence type="ECO:0000313" key="6">
    <source>
        <dbReference type="Proteomes" id="UP000185161"/>
    </source>
</evidence>
<sequence length="319" mass="33904">MTPWTHHGGQVAKARTTFGDGVTPWIDLSTGINPRQWPGVARLAIDWSRLPDASALTCLETTAARYFGADPACVLAVPGTEIGLRLLGGHLPRPVRYGWPSYGTHAEIAPDGVAVDGPDPGAGTLILANPNNPDGRITPAAALRAQLAAGWLVIDEAFADTDPRHSLAGAVREATPLIVLRSFGKFFGLAGVRLGFVIAPPELIATLRRHLGSWPVSAAAIAIGTAAYADSAWIEAERIRLAADAAALDQLLRAHGHIPIGACPLFRLIETADAQALFERLARRSILTRPFDYDPRWLRIGLPADAEALDRLDSALANG</sequence>
<dbReference type="PANTHER" id="PTHR42885">
    <property type="entry name" value="HISTIDINOL-PHOSPHATE AMINOTRANSFERASE-RELATED"/>
    <property type="match status" value="1"/>
</dbReference>
<evidence type="ECO:0000313" key="5">
    <source>
        <dbReference type="EMBL" id="RSV04292.1"/>
    </source>
</evidence>
<dbReference type="InterPro" id="IPR004839">
    <property type="entry name" value="Aminotransferase_I/II_large"/>
</dbReference>
<dbReference type="STRING" id="93064.BRX40_11675"/>
<dbReference type="Proteomes" id="UP000286681">
    <property type="component" value="Unassembled WGS sequence"/>
</dbReference>
<evidence type="ECO:0000256" key="1">
    <source>
        <dbReference type="ARBA" id="ARBA00001933"/>
    </source>
</evidence>
<dbReference type="PANTHER" id="PTHR42885:SF1">
    <property type="entry name" value="THREONINE-PHOSPHATE DECARBOXYLASE"/>
    <property type="match status" value="1"/>
</dbReference>
<keyword evidence="5" id="KW-0032">Aminotransferase</keyword>
<keyword evidence="2" id="KW-0663">Pyridoxal phosphate</keyword>
<dbReference type="AlphaFoldDB" id="A0A1L6JBV6"/>
<comment type="cofactor">
    <cofactor evidence="1">
        <name>pyridoxal 5'-phosphate</name>
        <dbReference type="ChEBI" id="CHEBI:597326"/>
    </cofactor>
</comment>
<accession>A0A1L6JBV6</accession>
<dbReference type="GeneID" id="44133224"/>
<name>A0A1L6JBV6_9SPHN</name>